<reference evidence="4" key="1">
    <citation type="journal article" date="2019" name="Int. J. Syst. Evol. Microbiol.">
        <title>The Global Catalogue of Microorganisms (GCM) 10K type strain sequencing project: providing services to taxonomists for standard genome sequencing and annotation.</title>
        <authorList>
            <consortium name="The Broad Institute Genomics Platform"/>
            <consortium name="The Broad Institute Genome Sequencing Center for Infectious Disease"/>
            <person name="Wu L."/>
            <person name="Ma J."/>
        </authorList>
    </citation>
    <scope>NUCLEOTIDE SEQUENCE [LARGE SCALE GENOMIC DNA]</scope>
    <source>
        <strain evidence="4">JCM 16022</strain>
    </source>
</reference>
<dbReference type="InterPro" id="IPR025902">
    <property type="entry name" value="LssY-like-C_dom"/>
</dbReference>
<feature type="transmembrane region" description="Helical" evidence="1">
    <location>
        <begin position="21"/>
        <end position="39"/>
    </location>
</feature>
<accession>A0ABP5KPI5</accession>
<evidence type="ECO:0000313" key="3">
    <source>
        <dbReference type="EMBL" id="GAA2135568.1"/>
    </source>
</evidence>
<evidence type="ECO:0000259" key="2">
    <source>
        <dbReference type="Pfam" id="PF14067"/>
    </source>
</evidence>
<dbReference type="Pfam" id="PF14067">
    <property type="entry name" value="LssY_C"/>
    <property type="match status" value="1"/>
</dbReference>
<name>A0ABP5KPI5_9ACTN</name>
<proteinExistence type="predicted"/>
<keyword evidence="4" id="KW-1185">Reference proteome</keyword>
<feature type="transmembrane region" description="Helical" evidence="1">
    <location>
        <begin position="331"/>
        <end position="351"/>
    </location>
</feature>
<protein>
    <recommendedName>
        <fullName evidence="2">LssY-like C-terminal domain-containing protein</fullName>
    </recommendedName>
</protein>
<dbReference type="RefSeq" id="WP_344145919.1">
    <property type="nucleotide sequence ID" value="NZ_BAAAQR010000001.1"/>
</dbReference>
<sequence length="416" mass="45206">MAAVPDKILDLPGRPTDRAHLVDRVFFGFGTLAAAWLAWDAVRASFGPSWWSLGFLVVFWLVLAYLVLPRLNRILSSVYVPDYFIGRTRTSDGLLGDPLNLAFNGTGEQLSTALRRAGWIKADPVTLGSSVRIVGSTLMDRSYAEAPVSPLMLFGRQQDAAFQQEVAGNPGQRHHVRVWRTPPGWVLPGGHRVDWLAAGTYDRRVGLSLFTLQVTHKIDADVDVERDFIADSVLRAVPGATIRPLVDFTTGYHSRNGGGDTVHTDGTLPVVDLSAVETAADADPLVNPSEDPARLPFEVLLPAVLTILVGPLVLLEALLDVGGPSSTAERLLLGGVVALAATSIFCAVMMLRRSAWARRWLLLVSSLIVVAQFWEYELTGASDRQLTAMYHAGVMILVVLALSSPVATAWCRRRPS</sequence>
<gene>
    <name evidence="3" type="ORF">GCM10009844_00960</name>
</gene>
<feature type="transmembrane region" description="Helical" evidence="1">
    <location>
        <begin position="360"/>
        <end position="376"/>
    </location>
</feature>
<feature type="transmembrane region" description="Helical" evidence="1">
    <location>
        <begin position="299"/>
        <end position="319"/>
    </location>
</feature>
<feature type="transmembrane region" description="Helical" evidence="1">
    <location>
        <begin position="388"/>
        <end position="411"/>
    </location>
</feature>
<evidence type="ECO:0000313" key="4">
    <source>
        <dbReference type="Proteomes" id="UP001501771"/>
    </source>
</evidence>
<organism evidence="3 4">
    <name type="scientific">Nocardioides koreensis</name>
    <dbReference type="NCBI Taxonomy" id="433651"/>
    <lineage>
        <taxon>Bacteria</taxon>
        <taxon>Bacillati</taxon>
        <taxon>Actinomycetota</taxon>
        <taxon>Actinomycetes</taxon>
        <taxon>Propionibacteriales</taxon>
        <taxon>Nocardioidaceae</taxon>
        <taxon>Nocardioides</taxon>
    </lineage>
</organism>
<keyword evidence="1" id="KW-1133">Transmembrane helix</keyword>
<evidence type="ECO:0000256" key="1">
    <source>
        <dbReference type="SAM" id="Phobius"/>
    </source>
</evidence>
<feature type="transmembrane region" description="Helical" evidence="1">
    <location>
        <begin position="51"/>
        <end position="68"/>
    </location>
</feature>
<comment type="caution">
    <text evidence="3">The sequence shown here is derived from an EMBL/GenBank/DDBJ whole genome shotgun (WGS) entry which is preliminary data.</text>
</comment>
<dbReference type="EMBL" id="BAAAQR010000001">
    <property type="protein sequence ID" value="GAA2135568.1"/>
    <property type="molecule type" value="Genomic_DNA"/>
</dbReference>
<feature type="domain" description="LssY-like C-terminal" evidence="2">
    <location>
        <begin position="79"/>
        <end position="268"/>
    </location>
</feature>
<keyword evidence="1" id="KW-0812">Transmembrane</keyword>
<keyword evidence="1" id="KW-0472">Membrane</keyword>
<dbReference type="Proteomes" id="UP001501771">
    <property type="component" value="Unassembled WGS sequence"/>
</dbReference>